<gene>
    <name evidence="7" type="ORF">ACFPN5_25060</name>
</gene>
<comment type="cofactor">
    <cofactor evidence="1">
        <name>FMN</name>
        <dbReference type="ChEBI" id="CHEBI:58210"/>
    </cofactor>
</comment>
<keyword evidence="5" id="KW-0560">Oxidoreductase</keyword>
<dbReference type="PANTHER" id="PTHR43303">
    <property type="entry name" value="NADPH DEHYDROGENASE C23G7.10C-RELATED"/>
    <property type="match status" value="1"/>
</dbReference>
<dbReference type="Gene3D" id="3.20.20.70">
    <property type="entry name" value="Aldolase class I"/>
    <property type="match status" value="1"/>
</dbReference>
<dbReference type="InterPro" id="IPR044152">
    <property type="entry name" value="YqjM-like"/>
</dbReference>
<dbReference type="RefSeq" id="WP_379786569.1">
    <property type="nucleotide sequence ID" value="NZ_JBHSMU010000019.1"/>
</dbReference>
<evidence type="ECO:0000256" key="3">
    <source>
        <dbReference type="ARBA" id="ARBA00022643"/>
    </source>
</evidence>
<organism evidence="7 8">
    <name type="scientific">Massilia niabensis</name>
    <dbReference type="NCBI Taxonomy" id="544910"/>
    <lineage>
        <taxon>Bacteria</taxon>
        <taxon>Pseudomonadati</taxon>
        <taxon>Pseudomonadota</taxon>
        <taxon>Betaproteobacteria</taxon>
        <taxon>Burkholderiales</taxon>
        <taxon>Oxalobacteraceae</taxon>
        <taxon>Telluria group</taxon>
        <taxon>Massilia</taxon>
    </lineage>
</organism>
<dbReference type="CDD" id="cd04747">
    <property type="entry name" value="OYE_like_5_FMN"/>
    <property type="match status" value="1"/>
</dbReference>
<dbReference type="PANTHER" id="PTHR43303:SF4">
    <property type="entry name" value="NADPH DEHYDROGENASE C23G7.10C-RELATED"/>
    <property type="match status" value="1"/>
</dbReference>
<accession>A0ABW0LBE7</accession>
<keyword evidence="3" id="KW-0288">FMN</keyword>
<comment type="caution">
    <text evidence="7">The sequence shown here is derived from an EMBL/GenBank/DDBJ whole genome shotgun (WGS) entry which is preliminary data.</text>
</comment>
<dbReference type="SUPFAM" id="SSF51395">
    <property type="entry name" value="FMN-linked oxidoreductases"/>
    <property type="match status" value="1"/>
</dbReference>
<dbReference type="InterPro" id="IPR013785">
    <property type="entry name" value="Aldolase_TIM"/>
</dbReference>
<evidence type="ECO:0000259" key="6">
    <source>
        <dbReference type="Pfam" id="PF00724"/>
    </source>
</evidence>
<reference evidence="8" key="1">
    <citation type="journal article" date="2019" name="Int. J. Syst. Evol. Microbiol.">
        <title>The Global Catalogue of Microorganisms (GCM) 10K type strain sequencing project: providing services to taxonomists for standard genome sequencing and annotation.</title>
        <authorList>
            <consortium name="The Broad Institute Genomics Platform"/>
            <consortium name="The Broad Institute Genome Sequencing Center for Infectious Disease"/>
            <person name="Wu L."/>
            <person name="Ma J."/>
        </authorList>
    </citation>
    <scope>NUCLEOTIDE SEQUENCE [LARGE SCALE GENOMIC DNA]</scope>
    <source>
        <strain evidence="8">KACC 12649</strain>
    </source>
</reference>
<sequence>MSEIALQSLFSSFEYKKLKLRNRIVMSPMTRYFSPNGKATDEVAAYYARRAQGEVGLIISEGVYIDRPVARNVDTVPSFYGDALEPWKKVIADVHAAGAAMAPQLWHVGGNADFNFPDSPHCRELESPSGLIGPGLDGGRIMTEEDIADVVAAFVKAAVDAQRLGFDAIEFHGGHGYLFDSFFWEATNKRTDRYGGSTLRERTRFATEVISATRRAVGDDFTLMFRLSQWKNGFFDVRLAQTPDALEQWLAPLTDAGVDIFDCSQRRFYEREFEGSELNLAGWVKKLTGQPTITVGSVGLSTDLFMDIESGAVSEATSRTIREVAERLDRGEFDLVAVGRGMLADAHWARKVKEGRFGELRGYSTELMKTLD</sequence>
<dbReference type="Pfam" id="PF00724">
    <property type="entry name" value="Oxidored_FMN"/>
    <property type="match status" value="1"/>
</dbReference>
<dbReference type="EMBL" id="JBHSMU010000019">
    <property type="protein sequence ID" value="MFC5463089.1"/>
    <property type="molecule type" value="Genomic_DNA"/>
</dbReference>
<evidence type="ECO:0000256" key="4">
    <source>
        <dbReference type="ARBA" id="ARBA00022857"/>
    </source>
</evidence>
<dbReference type="InterPro" id="IPR001155">
    <property type="entry name" value="OxRdtase_FMN_N"/>
</dbReference>
<name>A0ABW0LBE7_9BURK</name>
<feature type="domain" description="NADH:flavin oxidoreductase/NADH oxidase N-terminal" evidence="6">
    <location>
        <begin position="8"/>
        <end position="356"/>
    </location>
</feature>
<proteinExistence type="predicted"/>
<evidence type="ECO:0000313" key="7">
    <source>
        <dbReference type="EMBL" id="MFC5463089.1"/>
    </source>
</evidence>
<evidence type="ECO:0000313" key="8">
    <source>
        <dbReference type="Proteomes" id="UP001596050"/>
    </source>
</evidence>
<evidence type="ECO:0000256" key="2">
    <source>
        <dbReference type="ARBA" id="ARBA00022630"/>
    </source>
</evidence>
<keyword evidence="2" id="KW-0285">Flavoprotein</keyword>
<dbReference type="Proteomes" id="UP001596050">
    <property type="component" value="Unassembled WGS sequence"/>
</dbReference>
<protein>
    <submittedName>
        <fullName evidence="7">NADH:flavin oxidoreductase</fullName>
    </submittedName>
</protein>
<keyword evidence="8" id="KW-1185">Reference proteome</keyword>
<evidence type="ECO:0000256" key="1">
    <source>
        <dbReference type="ARBA" id="ARBA00001917"/>
    </source>
</evidence>
<keyword evidence="4" id="KW-0521">NADP</keyword>
<evidence type="ECO:0000256" key="5">
    <source>
        <dbReference type="ARBA" id="ARBA00023002"/>
    </source>
</evidence>